<feature type="domain" description="RNA polymerase sigma-70 region 2" evidence="5">
    <location>
        <begin position="15"/>
        <end position="80"/>
    </location>
</feature>
<dbReference type="InterPro" id="IPR014284">
    <property type="entry name" value="RNA_pol_sigma-70_dom"/>
</dbReference>
<evidence type="ECO:0000313" key="7">
    <source>
        <dbReference type="EMBL" id="BAW22816.1"/>
    </source>
</evidence>
<dbReference type="PANTHER" id="PTHR43133">
    <property type="entry name" value="RNA POLYMERASE ECF-TYPE SIGMA FACTO"/>
    <property type="match status" value="1"/>
</dbReference>
<dbReference type="Pfam" id="PF08281">
    <property type="entry name" value="Sigma70_r4_2"/>
    <property type="match status" value="1"/>
</dbReference>
<dbReference type="PANTHER" id="PTHR43133:SF63">
    <property type="entry name" value="RNA POLYMERASE SIGMA FACTOR FECI-RELATED"/>
    <property type="match status" value="1"/>
</dbReference>
<accession>A0A1L7NBI6</accession>
<dbReference type="InterPro" id="IPR013324">
    <property type="entry name" value="RNA_pol_sigma_r3/r4-like"/>
</dbReference>
<protein>
    <submittedName>
        <fullName evidence="7 8">RNA polymerase sigma factor</fullName>
    </submittedName>
</protein>
<dbReference type="InterPro" id="IPR036388">
    <property type="entry name" value="WH-like_DNA-bd_sf"/>
</dbReference>
<evidence type="ECO:0000256" key="1">
    <source>
        <dbReference type="ARBA" id="ARBA00010641"/>
    </source>
</evidence>
<dbReference type="GO" id="GO:0003677">
    <property type="term" value="F:DNA binding"/>
    <property type="evidence" value="ECO:0007669"/>
    <property type="project" value="InterPro"/>
</dbReference>
<reference evidence="8 10" key="2">
    <citation type="submission" date="2020-09" db="EMBL/GenBank/DDBJ databases">
        <title>Co-existence of a novel multidrug-resistance efflux pump with carbapenem resistance gene blaVIM-2 in one megaplasmid in Pseudomonas putida.</title>
        <authorList>
            <person name="Peng K."/>
            <person name="Li R."/>
        </authorList>
    </citation>
    <scope>NUCLEOTIDE SEQUENCE [LARGE SCALE GENOMIC DNA]</scope>
    <source>
        <strain evidence="8 10">ZXPA-20</strain>
    </source>
</reference>
<evidence type="ECO:0000259" key="5">
    <source>
        <dbReference type="Pfam" id="PF04542"/>
    </source>
</evidence>
<dbReference type="NCBIfam" id="TIGR02937">
    <property type="entry name" value="sigma70-ECF"/>
    <property type="match status" value="1"/>
</dbReference>
<evidence type="ECO:0000313" key="8">
    <source>
        <dbReference type="EMBL" id="QOD00138.1"/>
    </source>
</evidence>
<dbReference type="Pfam" id="PF04542">
    <property type="entry name" value="Sigma70_r2"/>
    <property type="match status" value="1"/>
</dbReference>
<evidence type="ECO:0000256" key="3">
    <source>
        <dbReference type="ARBA" id="ARBA00023082"/>
    </source>
</evidence>
<dbReference type="InterPro" id="IPR007627">
    <property type="entry name" value="RNA_pol_sigma70_r2"/>
</dbReference>
<dbReference type="EMBL" id="AP015029">
    <property type="protein sequence ID" value="BAW22816.1"/>
    <property type="molecule type" value="Genomic_DNA"/>
</dbReference>
<dbReference type="InterPro" id="IPR013325">
    <property type="entry name" value="RNA_pol_sigma_r2"/>
</dbReference>
<proteinExistence type="inferred from homology"/>
<comment type="similarity">
    <text evidence="1">Belongs to the sigma-70 factor family. ECF subfamily.</text>
</comment>
<dbReference type="SUPFAM" id="SSF88946">
    <property type="entry name" value="Sigma2 domain of RNA polymerase sigma factors"/>
    <property type="match status" value="1"/>
</dbReference>
<dbReference type="GO" id="GO:0006352">
    <property type="term" value="P:DNA-templated transcription initiation"/>
    <property type="evidence" value="ECO:0007669"/>
    <property type="project" value="InterPro"/>
</dbReference>
<keyword evidence="2" id="KW-0805">Transcription regulation</keyword>
<sequence length="174" mass="20051">MDRPRSPSSDPIGELYAGHHPWLVAWLRRRLQCPHQASDFAQDTFYRVLTAGQYASPREPRAFLATIARRILIDNGRRLRLEQAYREALEASVEHMEQAFSPEQILQAIELLERIDRALSRMKHRVRETFILRHLEGLSQDDIARHHDISVRTVQADLVEAMLACDAAMEVSDA</sequence>
<evidence type="ECO:0000313" key="9">
    <source>
        <dbReference type="Proteomes" id="UP000218731"/>
    </source>
</evidence>
<keyword evidence="3" id="KW-0731">Sigma factor</keyword>
<evidence type="ECO:0000313" key="10">
    <source>
        <dbReference type="Proteomes" id="UP000516786"/>
    </source>
</evidence>
<dbReference type="GO" id="GO:0016987">
    <property type="term" value="F:sigma factor activity"/>
    <property type="evidence" value="ECO:0007669"/>
    <property type="project" value="UniProtKB-KW"/>
</dbReference>
<gene>
    <name evidence="8" type="ORF">ID616_10790</name>
    <name evidence="7" type="ORF">KF715C_ch22430</name>
</gene>
<feature type="domain" description="RNA polymerase sigma factor 70 region 4 type 2" evidence="6">
    <location>
        <begin position="113"/>
        <end position="165"/>
    </location>
</feature>
<dbReference type="EMBL" id="CP061723">
    <property type="protein sequence ID" value="QOD00138.1"/>
    <property type="molecule type" value="Genomic_DNA"/>
</dbReference>
<evidence type="ECO:0000259" key="6">
    <source>
        <dbReference type="Pfam" id="PF08281"/>
    </source>
</evidence>
<dbReference type="SUPFAM" id="SSF88659">
    <property type="entry name" value="Sigma3 and sigma4 domains of RNA polymerase sigma factors"/>
    <property type="match status" value="1"/>
</dbReference>
<dbReference type="InterPro" id="IPR013249">
    <property type="entry name" value="RNA_pol_sigma70_r4_t2"/>
</dbReference>
<reference evidence="7 9" key="1">
    <citation type="submission" date="2015-11" db="EMBL/GenBank/DDBJ databases">
        <title>Complete genome sequencing of a biphenyl-degrading bacterium, Pseudomonas putida KF715 (=NBRC110667).</title>
        <authorList>
            <person name="Suenaga H."/>
            <person name="Fujihara N."/>
            <person name="Watanabe T."/>
            <person name="Hirose J."/>
            <person name="Kimura N."/>
            <person name="Yamazoe A."/>
            <person name="Hosoyama A."/>
            <person name="Shimodaira J."/>
            <person name="Furukawa K."/>
        </authorList>
    </citation>
    <scope>NUCLEOTIDE SEQUENCE [LARGE SCALE GENOMIC DNA]</scope>
    <source>
        <strain evidence="7 9">KF715</strain>
    </source>
</reference>
<evidence type="ECO:0000256" key="4">
    <source>
        <dbReference type="ARBA" id="ARBA00023163"/>
    </source>
</evidence>
<dbReference type="Proteomes" id="UP000218731">
    <property type="component" value="Chromosome 1"/>
</dbReference>
<dbReference type="Gene3D" id="1.10.10.10">
    <property type="entry name" value="Winged helix-like DNA-binding domain superfamily/Winged helix DNA-binding domain"/>
    <property type="match status" value="1"/>
</dbReference>
<keyword evidence="4" id="KW-0804">Transcription</keyword>
<dbReference type="InterPro" id="IPR039425">
    <property type="entry name" value="RNA_pol_sigma-70-like"/>
</dbReference>
<dbReference type="Gene3D" id="1.10.1740.10">
    <property type="match status" value="1"/>
</dbReference>
<dbReference type="AlphaFoldDB" id="A0A1L7NBI6"/>
<evidence type="ECO:0000256" key="2">
    <source>
        <dbReference type="ARBA" id="ARBA00023015"/>
    </source>
</evidence>
<organism evidence="7 9">
    <name type="scientific">Pseudomonas putida</name>
    <name type="common">Arthrobacter siderocapsulatus</name>
    <dbReference type="NCBI Taxonomy" id="303"/>
    <lineage>
        <taxon>Bacteria</taxon>
        <taxon>Pseudomonadati</taxon>
        <taxon>Pseudomonadota</taxon>
        <taxon>Gammaproteobacteria</taxon>
        <taxon>Pseudomonadales</taxon>
        <taxon>Pseudomonadaceae</taxon>
        <taxon>Pseudomonas</taxon>
    </lineage>
</organism>
<dbReference type="RefSeq" id="WP_016486136.1">
    <property type="nucleotide sequence ID" value="NZ_AP015029.1"/>
</dbReference>
<name>A0A1L7NBI6_PSEPU</name>
<dbReference type="Proteomes" id="UP000516786">
    <property type="component" value="Chromosome"/>
</dbReference>